<sequence>MPRRKGKPRAKREVEKDANQEEHQVEKEDDIFKQEAERQSAAIRAIRDMEIEQLRTMMRLLRSNFSNEQLQVPVMQFFEEKFPNLAIVRKEKHDQYEVQWKDDDGNLSMDQFDGRNLPTSLLHKLSKVYPDCSSAMPLFGGFEFSNKSVKTAFCGAENLQIKGFVLEELSDTQMLDLADTIQTPGAYSSRLSVGMTPKTLRLPKPGEMLLSVHGSPLGVYKEDNMEAIHESEDGGNDST</sequence>
<dbReference type="STRING" id="49451.A0A1J6IV07"/>
<evidence type="ECO:0000313" key="3">
    <source>
        <dbReference type="Proteomes" id="UP000187609"/>
    </source>
</evidence>
<evidence type="ECO:0000256" key="1">
    <source>
        <dbReference type="SAM" id="MobiDB-lite"/>
    </source>
</evidence>
<dbReference type="Proteomes" id="UP000187609">
    <property type="component" value="Unassembled WGS sequence"/>
</dbReference>
<dbReference type="KEGG" id="nau:109227314"/>
<evidence type="ECO:0000313" key="2">
    <source>
        <dbReference type="EMBL" id="OIT02635.1"/>
    </source>
</evidence>
<dbReference type="PANTHER" id="PTHR37248">
    <property type="entry name" value="TRANSLATION INITIATION FACTOR"/>
    <property type="match status" value="1"/>
</dbReference>
<dbReference type="EMBL" id="MJEQ01037188">
    <property type="protein sequence ID" value="OIT02635.1"/>
    <property type="molecule type" value="Genomic_DNA"/>
</dbReference>
<keyword evidence="3" id="KW-1185">Reference proteome</keyword>
<dbReference type="PANTHER" id="PTHR37248:SF1">
    <property type="entry name" value="TRANSLATION INITIATION FACTOR"/>
    <property type="match status" value="1"/>
</dbReference>
<feature type="compositionally biased region" description="Basic residues" evidence="1">
    <location>
        <begin position="1"/>
        <end position="10"/>
    </location>
</feature>
<accession>A0A1J6IV07</accession>
<organism evidence="2 3">
    <name type="scientific">Nicotiana attenuata</name>
    <name type="common">Coyote tobacco</name>
    <dbReference type="NCBI Taxonomy" id="49451"/>
    <lineage>
        <taxon>Eukaryota</taxon>
        <taxon>Viridiplantae</taxon>
        <taxon>Streptophyta</taxon>
        <taxon>Embryophyta</taxon>
        <taxon>Tracheophyta</taxon>
        <taxon>Spermatophyta</taxon>
        <taxon>Magnoliopsida</taxon>
        <taxon>eudicotyledons</taxon>
        <taxon>Gunneridae</taxon>
        <taxon>Pentapetalae</taxon>
        <taxon>asterids</taxon>
        <taxon>lamiids</taxon>
        <taxon>Solanales</taxon>
        <taxon>Solanaceae</taxon>
        <taxon>Nicotianoideae</taxon>
        <taxon>Nicotianeae</taxon>
        <taxon>Nicotiana</taxon>
    </lineage>
</organism>
<feature type="compositionally biased region" description="Basic and acidic residues" evidence="1">
    <location>
        <begin position="11"/>
        <end position="31"/>
    </location>
</feature>
<dbReference type="OrthoDB" id="1920481at2759"/>
<dbReference type="OMA" id="FPNLAIV"/>
<name>A0A1J6IV07_NICAT</name>
<feature type="region of interest" description="Disordered" evidence="1">
    <location>
        <begin position="1"/>
        <end position="31"/>
    </location>
</feature>
<dbReference type="Gramene" id="OIT02635">
    <property type="protein sequence ID" value="OIT02635"/>
    <property type="gene ID" value="A4A49_10968"/>
</dbReference>
<gene>
    <name evidence="2" type="ORF">A4A49_10968</name>
</gene>
<comment type="caution">
    <text evidence="2">The sequence shown here is derived from an EMBL/GenBank/DDBJ whole genome shotgun (WGS) entry which is preliminary data.</text>
</comment>
<reference evidence="2" key="1">
    <citation type="submission" date="2016-11" db="EMBL/GenBank/DDBJ databases">
        <title>The genome of Nicotiana attenuata.</title>
        <authorList>
            <person name="Xu S."/>
            <person name="Brockmoeller T."/>
            <person name="Gaquerel E."/>
            <person name="Navarro A."/>
            <person name="Kuhl H."/>
            <person name="Gase K."/>
            <person name="Ling Z."/>
            <person name="Zhou W."/>
            <person name="Kreitzer C."/>
            <person name="Stanke M."/>
            <person name="Tang H."/>
            <person name="Lyons E."/>
            <person name="Pandey P."/>
            <person name="Pandey S.P."/>
            <person name="Timmermann B."/>
            <person name="Baldwin I.T."/>
        </authorList>
    </citation>
    <scope>NUCLEOTIDE SEQUENCE [LARGE SCALE GENOMIC DNA]</scope>
    <source>
        <strain evidence="2">UT</strain>
    </source>
</reference>
<proteinExistence type="predicted"/>
<dbReference type="AlphaFoldDB" id="A0A1J6IV07"/>
<protein>
    <submittedName>
        <fullName evidence="2">Uncharacterized protein</fullName>
    </submittedName>
</protein>